<dbReference type="RefSeq" id="WP_066863500.1">
    <property type="nucleotide sequence ID" value="NZ_CABKVV010000013.1"/>
</dbReference>
<organism evidence="2 3">
    <name type="scientific">Neglectibacter timonensis</name>
    <dbReference type="NCBI Taxonomy" id="1776382"/>
    <lineage>
        <taxon>Bacteria</taxon>
        <taxon>Bacillati</taxon>
        <taxon>Bacillota</taxon>
        <taxon>Clostridia</taxon>
        <taxon>Eubacteriales</taxon>
        <taxon>Oscillospiraceae</taxon>
        <taxon>Neglectibacter</taxon>
    </lineage>
</organism>
<accession>A0ABT1RUT7</accession>
<evidence type="ECO:0000313" key="3">
    <source>
        <dbReference type="Proteomes" id="UP001524473"/>
    </source>
</evidence>
<reference evidence="2 3" key="1">
    <citation type="submission" date="2022-06" db="EMBL/GenBank/DDBJ databases">
        <title>Isolation of gut microbiota from human fecal samples.</title>
        <authorList>
            <person name="Pamer E.G."/>
            <person name="Barat B."/>
            <person name="Waligurski E."/>
            <person name="Medina S."/>
            <person name="Paddock L."/>
            <person name="Mostad J."/>
        </authorList>
    </citation>
    <scope>NUCLEOTIDE SEQUENCE [LARGE SCALE GENOMIC DNA]</scope>
    <source>
        <strain evidence="2 3">DFI.9.73</strain>
    </source>
</reference>
<protein>
    <recommendedName>
        <fullName evidence="4">Alcohol acetyltransferase</fullName>
    </recommendedName>
</protein>
<evidence type="ECO:0000313" key="2">
    <source>
        <dbReference type="EMBL" id="MCQ4838431.1"/>
    </source>
</evidence>
<dbReference type="Gene3D" id="3.30.559.10">
    <property type="entry name" value="Chloramphenicol acetyltransferase-like domain"/>
    <property type="match status" value="1"/>
</dbReference>
<dbReference type="EMBL" id="JANFZH010000001">
    <property type="protein sequence ID" value="MCQ4838431.1"/>
    <property type="molecule type" value="Genomic_DNA"/>
</dbReference>
<feature type="compositionally biased region" description="Basic and acidic residues" evidence="1">
    <location>
        <begin position="425"/>
        <end position="437"/>
    </location>
</feature>
<evidence type="ECO:0000256" key="1">
    <source>
        <dbReference type="SAM" id="MobiDB-lite"/>
    </source>
</evidence>
<dbReference type="GeneID" id="90532283"/>
<proteinExistence type="predicted"/>
<keyword evidence="3" id="KW-1185">Reference proteome</keyword>
<dbReference type="Proteomes" id="UP001524473">
    <property type="component" value="Unassembled WGS sequence"/>
</dbReference>
<evidence type="ECO:0008006" key="4">
    <source>
        <dbReference type="Google" id="ProtNLM"/>
    </source>
</evidence>
<name>A0ABT1RUT7_9FIRM</name>
<feature type="region of interest" description="Disordered" evidence="1">
    <location>
        <begin position="415"/>
        <end position="444"/>
    </location>
</feature>
<comment type="caution">
    <text evidence="2">The sequence shown here is derived from an EMBL/GenBank/DDBJ whole genome shotgun (WGS) entry which is preliminary data.</text>
</comment>
<dbReference type="Gene3D" id="3.30.559.30">
    <property type="entry name" value="Nonribosomal peptide synthetase, condensation domain"/>
    <property type="match status" value="1"/>
</dbReference>
<gene>
    <name evidence="2" type="ORF">NE695_00705</name>
</gene>
<dbReference type="InterPro" id="IPR023213">
    <property type="entry name" value="CAT-like_dom_sf"/>
</dbReference>
<sequence length="444" mass="50933">MKSKKNTPWRRLDNAAKIFPPTSGKRDPKVFRFACELREPVEPEILQTALDVTMELFPGYRSVLRHGFFWYYLEASDLKPQVRKEASPLCSPIYDRNVSTLLFDVTYFDRRISLEVYHALADGTGALQFLRALVCRYLALRHREELGETPPQPDYDASETEQMADSFQKYYDKKKGKKAPLKFAYKLKGPKLPEYRIKVIEGVMPVPEVLKLAHSFQTTVTVLFTSLLLCAIHEGMSRREEKKPVVISVPVNLRNYFASESARNFFALMAISYDFSRQPAELEQVIPEVARAFRENLTLEKLKQHMNSLIAIEKNVAARAVPLLIKDVSMRAAYWFSAQAETAAVSNVGQIKLPEVYAPYIRLFDVFTSTDKLQICMCSYRENMVVSFTDPLSSADIQKYFFRWLASHGVPVELTTNPTEEEERVSEKEHPPGDAGRRKGRVFN</sequence>
<dbReference type="SUPFAM" id="SSF52777">
    <property type="entry name" value="CoA-dependent acyltransferases"/>
    <property type="match status" value="1"/>
</dbReference>